<evidence type="ECO:0000256" key="1">
    <source>
        <dbReference type="SAM" id="MobiDB-lite"/>
    </source>
</evidence>
<protein>
    <submittedName>
        <fullName evidence="2">Uncharacterized protein</fullName>
    </submittedName>
</protein>
<dbReference type="Proteomes" id="UP000245910">
    <property type="component" value="Chromosome III"/>
</dbReference>
<dbReference type="AlphaFoldDB" id="A0A2L2TUR1"/>
<evidence type="ECO:0000313" key="3">
    <source>
        <dbReference type="Proteomes" id="UP000245910"/>
    </source>
</evidence>
<sequence>MLLCDQMQKFATVTKYTDMNYQAGSFPNTGLLCCLKEPTRDLTVDHVMSMLLDKNGDYGFVPPEGNLNHGIIASADQTNPHGRRAMHVSSLVPDD</sequence>
<name>A0A2L2TUR1_9HYPO</name>
<evidence type="ECO:0000313" key="2">
    <source>
        <dbReference type="EMBL" id="CEI70341.1"/>
    </source>
</evidence>
<reference evidence="3" key="1">
    <citation type="submission" date="2014-10" db="EMBL/GenBank/DDBJ databases">
        <authorList>
            <person name="King R."/>
        </authorList>
    </citation>
    <scope>NUCLEOTIDE SEQUENCE [LARGE SCALE GENOMIC DNA]</scope>
    <source>
        <strain evidence="3">A3/5</strain>
    </source>
</reference>
<accession>A0A2L2TUR1</accession>
<proteinExistence type="predicted"/>
<feature type="region of interest" description="Disordered" evidence="1">
    <location>
        <begin position="75"/>
        <end position="95"/>
    </location>
</feature>
<organism evidence="2 3">
    <name type="scientific">Fusarium venenatum</name>
    <dbReference type="NCBI Taxonomy" id="56646"/>
    <lineage>
        <taxon>Eukaryota</taxon>
        <taxon>Fungi</taxon>
        <taxon>Dikarya</taxon>
        <taxon>Ascomycota</taxon>
        <taxon>Pezizomycotina</taxon>
        <taxon>Sordariomycetes</taxon>
        <taxon>Hypocreomycetidae</taxon>
        <taxon>Hypocreales</taxon>
        <taxon>Nectriaceae</taxon>
        <taxon>Fusarium</taxon>
    </lineage>
</organism>
<keyword evidence="3" id="KW-1185">Reference proteome</keyword>
<dbReference type="EMBL" id="LN649231">
    <property type="protein sequence ID" value="CEI70341.1"/>
    <property type="molecule type" value="Genomic_DNA"/>
</dbReference>